<dbReference type="EMBL" id="AP035787">
    <property type="protein sequence ID" value="BFO76003.1"/>
    <property type="molecule type" value="Genomic_DNA"/>
</dbReference>
<proteinExistence type="predicted"/>
<name>A0AB33J2P8_9BACT</name>
<organism evidence="1">
    <name type="scientific">Prevotella sp. GTC17259</name>
    <dbReference type="NCBI Taxonomy" id="3236795"/>
    <lineage>
        <taxon>Bacteria</taxon>
        <taxon>Pseudomonadati</taxon>
        <taxon>Bacteroidota</taxon>
        <taxon>Bacteroidia</taxon>
        <taxon>Bacteroidales</taxon>
        <taxon>Prevotellaceae</taxon>
        <taxon>Prevotella</taxon>
    </lineage>
</organism>
<sequence>MLTEEWIPIPFVSGECSLSSIEYNAADLSVALYSFVENRTIKVIFPDIFAYRVTLEHFRWKELCNTPQISAVLVKVKKI</sequence>
<dbReference type="AlphaFoldDB" id="A0AB33J2P8"/>
<protein>
    <submittedName>
        <fullName evidence="1">Uncharacterized protein</fullName>
    </submittedName>
</protein>
<reference evidence="1" key="1">
    <citation type="submission" date="2024-07" db="EMBL/GenBank/DDBJ databases">
        <title>Complete genome sequence of Prevotella sp. YM-2024 GTC17259.</title>
        <authorList>
            <person name="Hayashi M."/>
            <person name="Muto Y."/>
            <person name="Tanaka K."/>
            <person name="Niwa H."/>
        </authorList>
    </citation>
    <scope>NUCLEOTIDE SEQUENCE</scope>
    <source>
        <strain evidence="1">GTC17259</strain>
    </source>
</reference>
<accession>A0AB33J2P8</accession>
<gene>
    <name evidence="1" type="ORF">GTC17259_10530</name>
</gene>
<evidence type="ECO:0000313" key="1">
    <source>
        <dbReference type="EMBL" id="BFO76003.1"/>
    </source>
</evidence>